<dbReference type="FunFam" id="3.30.70.240:FF:000001">
    <property type="entry name" value="Elongation factor G"/>
    <property type="match status" value="1"/>
</dbReference>
<dbReference type="Pfam" id="PF22042">
    <property type="entry name" value="EF-G_D2"/>
    <property type="match status" value="1"/>
</dbReference>
<keyword evidence="4" id="KW-0648">Protein biosynthesis</keyword>
<keyword evidence="5" id="KW-1185">Reference proteome</keyword>
<organism evidence="4 5">
    <name type="scientific">Halonatronomonas betaini</name>
    <dbReference type="NCBI Taxonomy" id="2778430"/>
    <lineage>
        <taxon>Bacteria</taxon>
        <taxon>Bacillati</taxon>
        <taxon>Bacillota</taxon>
        <taxon>Clostridia</taxon>
        <taxon>Halanaerobiales</taxon>
        <taxon>Halarsenatibacteraceae</taxon>
        <taxon>Halonatronomonas</taxon>
    </lineage>
</organism>
<dbReference type="InterPro" id="IPR014721">
    <property type="entry name" value="Ribsml_uS5_D2-typ_fold_subgr"/>
</dbReference>
<dbReference type="SUPFAM" id="SSF54980">
    <property type="entry name" value="EF-G C-terminal domain-like"/>
    <property type="match status" value="2"/>
</dbReference>
<dbReference type="SMART" id="SM00889">
    <property type="entry name" value="EFG_IV"/>
    <property type="match status" value="1"/>
</dbReference>
<protein>
    <submittedName>
        <fullName evidence="4">Elongation factor G</fullName>
    </submittedName>
</protein>
<dbReference type="GO" id="GO:0005525">
    <property type="term" value="F:GTP binding"/>
    <property type="evidence" value="ECO:0007669"/>
    <property type="project" value="UniProtKB-KW"/>
</dbReference>
<dbReference type="NCBIfam" id="NF009891">
    <property type="entry name" value="PRK13351.1-1"/>
    <property type="match status" value="1"/>
</dbReference>
<dbReference type="CDD" id="cd01434">
    <property type="entry name" value="EFG_mtEFG1_IV"/>
    <property type="match status" value="1"/>
</dbReference>
<dbReference type="SUPFAM" id="SSF54211">
    <property type="entry name" value="Ribosomal protein S5 domain 2-like"/>
    <property type="match status" value="1"/>
</dbReference>
<accession>A0A931F7M1</accession>
<proteinExistence type="predicted"/>
<dbReference type="PROSITE" id="PS51722">
    <property type="entry name" value="G_TR_2"/>
    <property type="match status" value="1"/>
</dbReference>
<dbReference type="PRINTS" id="PR00315">
    <property type="entry name" value="ELONGATNFCT"/>
</dbReference>
<dbReference type="InterPro" id="IPR020568">
    <property type="entry name" value="Ribosomal_Su5_D2-typ_SF"/>
</dbReference>
<dbReference type="GO" id="GO:0003746">
    <property type="term" value="F:translation elongation factor activity"/>
    <property type="evidence" value="ECO:0007669"/>
    <property type="project" value="UniProtKB-KW"/>
</dbReference>
<evidence type="ECO:0000256" key="1">
    <source>
        <dbReference type="ARBA" id="ARBA00022741"/>
    </source>
</evidence>
<dbReference type="Pfam" id="PF14492">
    <property type="entry name" value="EFG_III"/>
    <property type="match status" value="1"/>
</dbReference>
<dbReference type="Pfam" id="PF00679">
    <property type="entry name" value="EFG_C"/>
    <property type="match status" value="1"/>
</dbReference>
<dbReference type="Gene3D" id="3.30.70.240">
    <property type="match status" value="1"/>
</dbReference>
<dbReference type="PANTHER" id="PTHR43261:SF6">
    <property type="entry name" value="ELONGATION FACTOR G-LIKE PROTEIN"/>
    <property type="match status" value="1"/>
</dbReference>
<dbReference type="InterPro" id="IPR053905">
    <property type="entry name" value="EF-G-like_DII"/>
</dbReference>
<dbReference type="InterPro" id="IPR047872">
    <property type="entry name" value="EFG_IV"/>
</dbReference>
<dbReference type="EMBL" id="JADPIE010000003">
    <property type="protein sequence ID" value="MBF8436826.1"/>
    <property type="molecule type" value="Genomic_DNA"/>
</dbReference>
<keyword evidence="4" id="KW-0251">Elongation factor</keyword>
<gene>
    <name evidence="4" type="ORF">I0Q91_07045</name>
</gene>
<dbReference type="CDD" id="cd03713">
    <property type="entry name" value="EFG_mtEFG_C"/>
    <property type="match status" value="1"/>
</dbReference>
<dbReference type="Gene3D" id="3.40.50.300">
    <property type="entry name" value="P-loop containing nucleotide triphosphate hydrolases"/>
    <property type="match status" value="1"/>
</dbReference>
<sequence>MSKYQTKNIKNLALVSHGGAGKTTFNEMVLVHAGKKKEAGTVEKGNTASDFTPVEKKQQYSITNSYFSFPWNNKEVNLIDTPGYADFRGEVASAFSMVEGTIVLIDGSSGIQVNTNFVWDRAVKDELARFIFINKLDKDGIEFDRLFADLQAFSEVPLIPMTVPAGLGEEYNGVINLLTAEHIDKEGNRSPIPEEYQDIYDEYYLELIEGVVESDDELMMKYLEDEKITDEEITNTLFTAVANNNAVPVFSGVATINSGVKEAFDYIVKLNPNAAMTRSLKDAEGNELEVEFNEDGPLVSRVGKTMVDPYIGKLSIFRMYSGKINKDSELYISNRDTDIRTTKFYKLNGSEQVEVDELVAGEIGAVAKIDEIETSDTITNPDNEIELSPLELPTPMLVKKVMPIDGQAEDKMSDAINRYALEDLTFKVEYNRATKELLVHGMGTVHLDVIKKICQEKFDVGFQTGIPSVEYRETIQSKVDVEEKYKKQSGGRGQYGHVMMKVEPLSSGSGFQFEEEIFGGAIPSQYIPAVEKGIEEASADGVLAGFPVVDFKVTLYDGSYHDVDSSEMAFKIAGSKAFKKALEQANPVLLEPIMNVKVTVPDDYMGDIMGDFNSRRGRIQGMDPEDGKQIIKAQVPQAEMFTYATELKSLTGGFGSFKMEFSHYDRVPEKEAEDVIKAAREEEE</sequence>
<dbReference type="SUPFAM" id="SSF50447">
    <property type="entry name" value="Translation proteins"/>
    <property type="match status" value="1"/>
</dbReference>
<evidence type="ECO:0000313" key="5">
    <source>
        <dbReference type="Proteomes" id="UP000621436"/>
    </source>
</evidence>
<dbReference type="Proteomes" id="UP000621436">
    <property type="component" value="Unassembled WGS sequence"/>
</dbReference>
<dbReference type="SMART" id="SM00838">
    <property type="entry name" value="EFG_C"/>
    <property type="match status" value="1"/>
</dbReference>
<reference evidence="4" key="1">
    <citation type="submission" date="2020-11" db="EMBL/GenBank/DDBJ databases">
        <title>Halonatronomonas betainensis gen. nov., sp. nov. a novel haloalkaliphilic representative of the family Halanaerobiacae capable of betaine degradation.</title>
        <authorList>
            <person name="Boltyanskaya Y."/>
            <person name="Kevbrin V."/>
            <person name="Detkova E."/>
            <person name="Grouzdev D.S."/>
            <person name="Koziaeva V."/>
            <person name="Zhilina T."/>
        </authorList>
    </citation>
    <scope>NUCLEOTIDE SEQUENCE</scope>
    <source>
        <strain evidence="4">Z-7014</strain>
    </source>
</reference>
<dbReference type="GO" id="GO:0003924">
    <property type="term" value="F:GTPase activity"/>
    <property type="evidence" value="ECO:0007669"/>
    <property type="project" value="InterPro"/>
</dbReference>
<dbReference type="Pfam" id="PF00009">
    <property type="entry name" value="GTP_EFTU"/>
    <property type="match status" value="1"/>
</dbReference>
<dbReference type="InterPro" id="IPR035649">
    <property type="entry name" value="EFG_V"/>
</dbReference>
<evidence type="ECO:0000259" key="3">
    <source>
        <dbReference type="PROSITE" id="PS51722"/>
    </source>
</evidence>
<dbReference type="InterPro" id="IPR005517">
    <property type="entry name" value="Transl_elong_EFG/EF2_IV"/>
</dbReference>
<dbReference type="Gene3D" id="2.40.30.10">
    <property type="entry name" value="Translation factors"/>
    <property type="match status" value="1"/>
</dbReference>
<dbReference type="InterPro" id="IPR000795">
    <property type="entry name" value="T_Tr_GTP-bd_dom"/>
</dbReference>
<dbReference type="InterPro" id="IPR041095">
    <property type="entry name" value="EFG_II"/>
</dbReference>
<keyword evidence="2" id="KW-0342">GTP-binding</keyword>
<dbReference type="NCBIfam" id="NF009381">
    <property type="entry name" value="PRK12740.1-5"/>
    <property type="match status" value="1"/>
</dbReference>
<dbReference type="Gene3D" id="3.30.230.10">
    <property type="match status" value="1"/>
</dbReference>
<dbReference type="RefSeq" id="WP_270453743.1">
    <property type="nucleotide sequence ID" value="NZ_JADPIE010000003.1"/>
</dbReference>
<dbReference type="InterPro" id="IPR035647">
    <property type="entry name" value="EFG_III/V"/>
</dbReference>
<dbReference type="InterPro" id="IPR000640">
    <property type="entry name" value="EFG_V-like"/>
</dbReference>
<dbReference type="InterPro" id="IPR009000">
    <property type="entry name" value="Transl_B-barrel_sf"/>
</dbReference>
<comment type="caution">
    <text evidence="4">The sequence shown here is derived from an EMBL/GenBank/DDBJ whole genome shotgun (WGS) entry which is preliminary data.</text>
</comment>
<feature type="domain" description="Tr-type G" evidence="3">
    <location>
        <begin position="7"/>
        <end position="277"/>
    </location>
</feature>
<dbReference type="PANTHER" id="PTHR43261">
    <property type="entry name" value="TRANSLATION ELONGATION FACTOR G-RELATED"/>
    <property type="match status" value="1"/>
</dbReference>
<dbReference type="Pfam" id="PF03764">
    <property type="entry name" value="EFG_IV"/>
    <property type="match status" value="1"/>
</dbReference>
<dbReference type="FunFam" id="3.30.230.10:FF:000003">
    <property type="entry name" value="Elongation factor G"/>
    <property type="match status" value="1"/>
</dbReference>
<name>A0A931F7M1_9FIRM</name>
<evidence type="ECO:0000313" key="4">
    <source>
        <dbReference type="EMBL" id="MBF8436826.1"/>
    </source>
</evidence>
<dbReference type="InterPro" id="IPR027417">
    <property type="entry name" value="P-loop_NTPase"/>
</dbReference>
<keyword evidence="1" id="KW-0547">Nucleotide-binding</keyword>
<dbReference type="AlphaFoldDB" id="A0A931F7M1"/>
<dbReference type="GO" id="GO:0032790">
    <property type="term" value="P:ribosome disassembly"/>
    <property type="evidence" value="ECO:0007669"/>
    <property type="project" value="TreeGrafter"/>
</dbReference>
<evidence type="ECO:0000256" key="2">
    <source>
        <dbReference type="ARBA" id="ARBA00023134"/>
    </source>
</evidence>
<dbReference type="SUPFAM" id="SSF52540">
    <property type="entry name" value="P-loop containing nucleoside triphosphate hydrolases"/>
    <property type="match status" value="1"/>
</dbReference>
<dbReference type="Gene3D" id="3.30.70.870">
    <property type="entry name" value="Elongation Factor G (Translational Gtpase), domain 3"/>
    <property type="match status" value="1"/>
</dbReference>